<evidence type="ECO:0000256" key="1">
    <source>
        <dbReference type="ARBA" id="ARBA00022729"/>
    </source>
</evidence>
<sequence>MIRWIGLCLGMVGVLSGSARLLAQNYSWNNSSTTWENSASWSPAGVPGATDVAQFEVLGTVYPATLRQPVLNSSVTVRQLRLSSHAQFSGWSLSGSGTLAAGDTSTGNFGLMTQGTGTFTIDLGNGTLTSLTLNGPTGSTGGGMVVGSGTQLVLTGNTIAQVDGTAPITLRGGTLVLDNSAGNPSLQRLTTSNAIQLYGGGATIEFRGADSGSIFTGLTGTLAVGAGETRLRTVASGAGSLTVNFGALSRVNPSGHLFFENIGSGFIGEAGQPQVLFTTAPVTSQGMISTSTSTPIPWAVVARRSSAGSADVVGRWANYHSVNGVVATTTTSFTGNFNTASAGTHVLFIGPSQAGQTITLTGSNALASVVLEPQADNTTLSIGSGGQINTLGIMLSGSRDMTITGGSLFSTSTPGPRALIVVNPTTRLFTSSNLAAHNSPVTISGPGMVVLTGTSNQIAFSSPQNVTIGGGTLRATATNFNPVTATVSLRGGVLEYDISNGNYIFNLALGTGANQVNWTGANDFGSGGFSAYSTTAGRYLFVNLFGDARKLTWNNGAFVADGYALKFGSPYSNAPVAWQNPIQMDSLTPGRYLVREIQVIRGAGTDADRTILVGVISGSPTTDLLKTGSGTLELAAQNTYRGNTLIQAGTLIVSDNASIGTGASRSGDIIVGSGARLAGTGTLMPDDATGKQVIVQPGGTIRGGHPNESDAGLRTGVLAINGPLAIRSSAANPAILQAEVHRTGTDTANVSRLNVGAPFFVDLDLGSNKLVIELINPSGTPSLLTHETYNLPLITTTGDGRIRLNGAVLDPGTAINRSYYELRPSQIASGFDYTLRITADGSGGGVALVLTLVPVPEPSAILGTVAVVGMVGWAIRRRWKRDRHSEVLAGV</sequence>
<feature type="transmembrane region" description="Helical" evidence="2">
    <location>
        <begin position="858"/>
        <end position="875"/>
    </location>
</feature>
<protein>
    <submittedName>
        <fullName evidence="3">Autotransporter-associated beta strand repeat-containing protein</fullName>
    </submittedName>
</protein>
<evidence type="ECO:0000256" key="2">
    <source>
        <dbReference type="SAM" id="Phobius"/>
    </source>
</evidence>
<keyword evidence="2" id="KW-0472">Membrane</keyword>
<dbReference type="Proteomes" id="UP000542342">
    <property type="component" value="Unassembled WGS sequence"/>
</dbReference>
<dbReference type="NCBIfam" id="TIGR02595">
    <property type="entry name" value="PEP_CTERM"/>
    <property type="match status" value="1"/>
</dbReference>
<dbReference type="InterPro" id="IPR011050">
    <property type="entry name" value="Pectin_lyase_fold/virulence"/>
</dbReference>
<keyword evidence="2" id="KW-0812">Transmembrane</keyword>
<comment type="caution">
    <text evidence="3">The sequence shown here is derived from an EMBL/GenBank/DDBJ whole genome shotgun (WGS) entry which is preliminary data.</text>
</comment>
<evidence type="ECO:0000313" key="4">
    <source>
        <dbReference type="Proteomes" id="UP000542342"/>
    </source>
</evidence>
<reference evidence="3 4" key="1">
    <citation type="submission" date="2020-07" db="EMBL/GenBank/DDBJ databases">
        <title>Thermogemmata thermophila gen. nov., sp. nov., a novel moderate thermophilic planctomycete from a Kamchatka hot spring.</title>
        <authorList>
            <person name="Elcheninov A.G."/>
            <person name="Podosokorskaya O.A."/>
            <person name="Kovaleva O.L."/>
            <person name="Novikov A."/>
            <person name="Bonch-Osmolovskaya E.A."/>
            <person name="Toshchakov S.V."/>
            <person name="Kublanov I.V."/>
        </authorList>
    </citation>
    <scope>NUCLEOTIDE SEQUENCE [LARGE SCALE GENOMIC DNA]</scope>
    <source>
        <strain evidence="3 4">2918</strain>
    </source>
</reference>
<proteinExistence type="predicted"/>
<dbReference type="EMBL" id="JACEFB010000003">
    <property type="protein sequence ID" value="MBA2225900.1"/>
    <property type="molecule type" value="Genomic_DNA"/>
</dbReference>
<dbReference type="NCBIfam" id="TIGR02601">
    <property type="entry name" value="autotrns_rpt"/>
    <property type="match status" value="1"/>
</dbReference>
<accession>A0A7V8VDA7</accession>
<dbReference type="RefSeq" id="WP_194537330.1">
    <property type="nucleotide sequence ID" value="NZ_JACEFB010000003.1"/>
</dbReference>
<evidence type="ECO:0000313" key="3">
    <source>
        <dbReference type="EMBL" id="MBA2225900.1"/>
    </source>
</evidence>
<keyword evidence="2" id="KW-1133">Transmembrane helix</keyword>
<dbReference type="SUPFAM" id="SSF51126">
    <property type="entry name" value="Pectin lyase-like"/>
    <property type="match status" value="1"/>
</dbReference>
<keyword evidence="1" id="KW-0732">Signal</keyword>
<dbReference type="InterPro" id="IPR013424">
    <property type="entry name" value="Ice-binding_C"/>
</dbReference>
<dbReference type="Pfam" id="PF12951">
    <property type="entry name" value="PATR"/>
    <property type="match status" value="1"/>
</dbReference>
<gene>
    <name evidence="3" type="ORF">H0921_06945</name>
</gene>
<organism evidence="3 4">
    <name type="scientific">Thermogemmata fonticola</name>
    <dbReference type="NCBI Taxonomy" id="2755323"/>
    <lineage>
        <taxon>Bacteria</taxon>
        <taxon>Pseudomonadati</taxon>
        <taxon>Planctomycetota</taxon>
        <taxon>Planctomycetia</taxon>
        <taxon>Gemmatales</taxon>
        <taxon>Gemmataceae</taxon>
        <taxon>Thermogemmata</taxon>
    </lineage>
</organism>
<name>A0A7V8VDA7_9BACT</name>
<dbReference type="InterPro" id="IPR013425">
    <property type="entry name" value="Autotrns_rpt"/>
</dbReference>
<dbReference type="AlphaFoldDB" id="A0A7V8VDA7"/>
<keyword evidence="4" id="KW-1185">Reference proteome</keyword>